<accession>A0ACA9MLG0</accession>
<feature type="non-terminal residue" evidence="1">
    <location>
        <position position="402"/>
    </location>
</feature>
<organism evidence="1 2">
    <name type="scientific">Scutellospora calospora</name>
    <dbReference type="NCBI Taxonomy" id="85575"/>
    <lineage>
        <taxon>Eukaryota</taxon>
        <taxon>Fungi</taxon>
        <taxon>Fungi incertae sedis</taxon>
        <taxon>Mucoromycota</taxon>
        <taxon>Glomeromycotina</taxon>
        <taxon>Glomeromycetes</taxon>
        <taxon>Diversisporales</taxon>
        <taxon>Gigasporaceae</taxon>
        <taxon>Scutellospora</taxon>
    </lineage>
</organism>
<keyword evidence="2" id="KW-1185">Reference proteome</keyword>
<evidence type="ECO:0000313" key="2">
    <source>
        <dbReference type="Proteomes" id="UP000789860"/>
    </source>
</evidence>
<sequence>MPRISSKIIIGERVSCKATALPKDIITLHLQQSNENLKNLRLYGLVVGALTGTRQKKIQIKFDNIGDGNLVVDVLAGNLRYEKQTSEVAEQSTVQIELSESSESSLDEEDYSSDISEVDLTTTPRWNEQPITIDQRAVNSTYNQPCKINIPSVSLASPYTIFSRYLPMNYIEQNIIHSINLLGRKNSNWVDVTINEYITWLGLWVLMSVVPVSDRRYYWRTQENTQPLLPFNFQRWMASLRDRKPQCIIATASTTVNADEVERVVKNNTGSEVVKFTRPKVFYEYSQAKGAVDINNQVRDNMTSFHDIMRGSSWQMQIFSFLLGVAEANAFLTYKKWHEEAYELSHFDFRRELAHKMLSRNYNTTENLQGKKRVKTSELLHNLVTFPKKGKRNGKTNYPQLR</sequence>
<proteinExistence type="predicted"/>
<dbReference type="Proteomes" id="UP000789860">
    <property type="component" value="Unassembled WGS sequence"/>
</dbReference>
<gene>
    <name evidence="1" type="ORF">SCALOS_LOCUS6805</name>
</gene>
<name>A0ACA9MLG0_9GLOM</name>
<protein>
    <submittedName>
        <fullName evidence="1">5246_t:CDS:1</fullName>
    </submittedName>
</protein>
<reference evidence="1" key="1">
    <citation type="submission" date="2021-06" db="EMBL/GenBank/DDBJ databases">
        <authorList>
            <person name="Kallberg Y."/>
            <person name="Tangrot J."/>
            <person name="Rosling A."/>
        </authorList>
    </citation>
    <scope>NUCLEOTIDE SEQUENCE</scope>
    <source>
        <strain evidence="1">AU212A</strain>
    </source>
</reference>
<evidence type="ECO:0000313" key="1">
    <source>
        <dbReference type="EMBL" id="CAG8597486.1"/>
    </source>
</evidence>
<comment type="caution">
    <text evidence="1">The sequence shown here is derived from an EMBL/GenBank/DDBJ whole genome shotgun (WGS) entry which is preliminary data.</text>
</comment>
<dbReference type="EMBL" id="CAJVPM010013848">
    <property type="protein sequence ID" value="CAG8597486.1"/>
    <property type="molecule type" value="Genomic_DNA"/>
</dbReference>